<feature type="region of interest" description="Disordered" evidence="5">
    <location>
        <begin position="201"/>
        <end position="221"/>
    </location>
</feature>
<keyword evidence="4" id="KW-0443">Lipid metabolism</keyword>
<comment type="caution">
    <text evidence="6">The sequence shown here is derived from an EMBL/GenBank/DDBJ whole genome shotgun (WGS) entry which is preliminary data.</text>
</comment>
<dbReference type="Pfam" id="PF03403">
    <property type="entry name" value="PAF-AH_p_II"/>
    <property type="match status" value="1"/>
</dbReference>
<evidence type="ECO:0000256" key="2">
    <source>
        <dbReference type="ARBA" id="ARBA00022801"/>
    </source>
</evidence>
<reference evidence="6 7" key="1">
    <citation type="journal article" date="2018" name="BMC Genomics">
        <title>Genomic evidence for intraspecific hybridization in a clonal and extremely halotolerant yeast.</title>
        <authorList>
            <person name="Gostincar C."/>
            <person name="Stajich J.E."/>
            <person name="Zupancic J."/>
            <person name="Zalar P."/>
            <person name="Gunde-Cimerman N."/>
        </authorList>
    </citation>
    <scope>NUCLEOTIDE SEQUENCE [LARGE SCALE GENOMIC DNA]</scope>
    <source>
        <strain evidence="6 7">EXF-6651</strain>
    </source>
</reference>
<dbReference type="InterPro" id="IPR029058">
    <property type="entry name" value="AB_hydrolase_fold"/>
</dbReference>
<dbReference type="Gene3D" id="3.40.50.1820">
    <property type="entry name" value="alpha/beta hydrolase"/>
    <property type="match status" value="1"/>
</dbReference>
<dbReference type="PANTHER" id="PTHR10272">
    <property type="entry name" value="PLATELET-ACTIVATING FACTOR ACETYLHYDROLASE"/>
    <property type="match status" value="1"/>
</dbReference>
<dbReference type="EMBL" id="QWIM01000028">
    <property type="protein sequence ID" value="RMY41465.1"/>
    <property type="molecule type" value="Genomic_DNA"/>
</dbReference>
<keyword evidence="2" id="KW-0378">Hydrolase</keyword>
<name>A0A3M7BNV5_HORWE</name>
<evidence type="ECO:0000256" key="1">
    <source>
        <dbReference type="ARBA" id="ARBA00013201"/>
    </source>
</evidence>
<evidence type="ECO:0000313" key="6">
    <source>
        <dbReference type="EMBL" id="RMY41465.1"/>
    </source>
</evidence>
<dbReference type="AlphaFoldDB" id="A0A3M7BNV5"/>
<dbReference type="VEuPathDB" id="FungiDB:BTJ68_12806"/>
<evidence type="ECO:0000256" key="5">
    <source>
        <dbReference type="SAM" id="MobiDB-lite"/>
    </source>
</evidence>
<protein>
    <recommendedName>
        <fullName evidence="1">1-alkyl-2-acetylglycerophosphocholine esterase</fullName>
        <ecNumber evidence="1">3.1.1.47</ecNumber>
    </recommendedName>
</protein>
<dbReference type="SUPFAM" id="SSF53474">
    <property type="entry name" value="alpha/beta-Hydrolases"/>
    <property type="match status" value="1"/>
</dbReference>
<dbReference type="GO" id="GO:0016042">
    <property type="term" value="P:lipid catabolic process"/>
    <property type="evidence" value="ECO:0007669"/>
    <property type="project" value="UniProtKB-KW"/>
</dbReference>
<feature type="region of interest" description="Disordered" evidence="5">
    <location>
        <begin position="267"/>
        <end position="294"/>
    </location>
</feature>
<keyword evidence="3" id="KW-0442">Lipid degradation</keyword>
<organism evidence="6 7">
    <name type="scientific">Hortaea werneckii</name>
    <name type="common">Black yeast</name>
    <name type="synonym">Cladosporium werneckii</name>
    <dbReference type="NCBI Taxonomy" id="91943"/>
    <lineage>
        <taxon>Eukaryota</taxon>
        <taxon>Fungi</taxon>
        <taxon>Dikarya</taxon>
        <taxon>Ascomycota</taxon>
        <taxon>Pezizomycotina</taxon>
        <taxon>Dothideomycetes</taxon>
        <taxon>Dothideomycetidae</taxon>
        <taxon>Mycosphaerellales</taxon>
        <taxon>Teratosphaeriaceae</taxon>
        <taxon>Hortaea</taxon>
    </lineage>
</organism>
<evidence type="ECO:0000256" key="3">
    <source>
        <dbReference type="ARBA" id="ARBA00022963"/>
    </source>
</evidence>
<dbReference type="PANTHER" id="PTHR10272:SF0">
    <property type="entry name" value="PLATELET-ACTIVATING FACTOR ACETYLHYDROLASE"/>
    <property type="match status" value="1"/>
</dbReference>
<sequence length="676" mass="75966">MPLASHLDYAPSSPRRQTEEMLIPLRLSTSRSGASMPSFPGGLQTAPGPTQSVPHAQKPKVRPPRGWRDKVVFPGRSLPTYTGPYSVGTMEIEVPARNPRYFSHIKRDGRHVLQLETVLMTVYYPTSHHERNLAQTEGGKLSRELWLGRPRRKIAGGYARFAGLPEWMGMFCFLPAMFTKLPAYRNAPLARHWAPPVNTNTSSDGNYVKSREGARPEGAPEEPQFPLIFFSHGLGGMRTMYSSVCGEFASYGFIVVAVEHRDGSGPRTYINHRKRGRGTMPDMEKDGNLDHRPEERKRGYDVIDYLFPKDNPNDTSPHNKKGVDRELRSAQIELRLAELEEAYEVMKIIHAGDGQSIADRNLRKKGYKASSSHGLVPVDWNSWKGRFHLEHVTACGHSFGAATVSEMLRQAERFPYISQGIIYDIWGAGATAHEQSTAGTRVHGPLLAINSEAFTYWPSNFEYVENCINEAQEKPDPSPSWLLTLRGTVHVSQSDFSLLYPHVCSLFLKMVQGPQRALDLNINASLEFLSHVLPTDLAAVNRAYNNENLLESEPAPLDRVPSEQMHRPDEKFVAMRLKIRHEWLYRLSPRLFTKADRAAARRRGRKAQSDDEIWLHAKPTPEAIEAYLHETGGENHLKQAAREGHLPMAADSTEQHEGGSRVVLDAHPVQDQTFGG</sequence>
<dbReference type="GO" id="GO:0003847">
    <property type="term" value="F:1-alkyl-2-acetylglycerophosphocholine esterase activity"/>
    <property type="evidence" value="ECO:0007669"/>
    <property type="project" value="UniProtKB-EC"/>
</dbReference>
<proteinExistence type="predicted"/>
<dbReference type="Proteomes" id="UP000276864">
    <property type="component" value="Unassembled WGS sequence"/>
</dbReference>
<accession>A0A3M7BNV5</accession>
<feature type="compositionally biased region" description="Basic and acidic residues" evidence="5">
    <location>
        <begin position="282"/>
        <end position="294"/>
    </location>
</feature>
<evidence type="ECO:0000256" key="4">
    <source>
        <dbReference type="ARBA" id="ARBA00023098"/>
    </source>
</evidence>
<dbReference type="EC" id="3.1.1.47" evidence="1"/>
<feature type="region of interest" description="Disordered" evidence="5">
    <location>
        <begin position="29"/>
        <end position="69"/>
    </location>
</feature>
<evidence type="ECO:0000313" key="7">
    <source>
        <dbReference type="Proteomes" id="UP000276864"/>
    </source>
</evidence>
<gene>
    <name evidence="6" type="ORF">D0866_00581</name>
</gene>